<dbReference type="EMBL" id="CM007649">
    <property type="protein sequence ID" value="ONM35915.1"/>
    <property type="molecule type" value="Genomic_DNA"/>
</dbReference>
<protein>
    <submittedName>
        <fullName evidence="2">Extradiol ring-cleavage dioxygenase</fullName>
    </submittedName>
</protein>
<feature type="region of interest" description="Disordered" evidence="1">
    <location>
        <begin position="1"/>
        <end position="82"/>
    </location>
</feature>
<feature type="non-terminal residue" evidence="2">
    <location>
        <position position="1"/>
    </location>
</feature>
<keyword evidence="2" id="KW-0560">Oxidoreductase</keyword>
<dbReference type="GO" id="GO:0051213">
    <property type="term" value="F:dioxygenase activity"/>
    <property type="evidence" value="ECO:0007669"/>
    <property type="project" value="UniProtKB-KW"/>
</dbReference>
<gene>
    <name evidence="2" type="ORF">ZEAMMB73_Zm00001d042634</name>
</gene>
<name>A0A1D6N5L7_MAIZE</name>
<sequence length="161" mass="17767">EPNQRRGTRRGRASSSGGAATSRGQGQKQQPRRGSRGDRRESRPPWTPSSYRTARKRSRSTSAGPTARSPTRPTGSPPTPDALLVVSVEYHRPARPAAEFGGSIHRRVWHWQHCTYCISNKPPCACRSVRGRYAFVIVLHCLVQQLRLIDCLHGGAGFSLA</sequence>
<organism evidence="2">
    <name type="scientific">Zea mays</name>
    <name type="common">Maize</name>
    <dbReference type="NCBI Taxonomy" id="4577"/>
    <lineage>
        <taxon>Eukaryota</taxon>
        <taxon>Viridiplantae</taxon>
        <taxon>Streptophyta</taxon>
        <taxon>Embryophyta</taxon>
        <taxon>Tracheophyta</taxon>
        <taxon>Spermatophyta</taxon>
        <taxon>Magnoliopsida</taxon>
        <taxon>Liliopsida</taxon>
        <taxon>Poales</taxon>
        <taxon>Poaceae</taxon>
        <taxon>PACMAD clade</taxon>
        <taxon>Panicoideae</taxon>
        <taxon>Andropogonodae</taxon>
        <taxon>Andropogoneae</taxon>
        <taxon>Tripsacinae</taxon>
        <taxon>Zea</taxon>
    </lineage>
</organism>
<accession>A0A1D6N5L7</accession>
<keyword evidence="2" id="KW-0223">Dioxygenase</keyword>
<feature type="compositionally biased region" description="Low complexity" evidence="1">
    <location>
        <begin position="13"/>
        <end position="29"/>
    </location>
</feature>
<reference evidence="2" key="1">
    <citation type="submission" date="2015-12" db="EMBL/GenBank/DDBJ databases">
        <title>Update maize B73 reference genome by single molecule sequencing technologies.</title>
        <authorList>
            <consortium name="Maize Genome Sequencing Project"/>
            <person name="Ware D."/>
        </authorList>
    </citation>
    <scope>NUCLEOTIDE SEQUENCE [LARGE SCALE GENOMIC DNA]</scope>
    <source>
        <tissue evidence="2">Seedling</tissue>
    </source>
</reference>
<feature type="compositionally biased region" description="Basic residues" evidence="1">
    <location>
        <begin position="1"/>
        <end position="12"/>
    </location>
</feature>
<evidence type="ECO:0000256" key="1">
    <source>
        <dbReference type="SAM" id="MobiDB-lite"/>
    </source>
</evidence>
<feature type="compositionally biased region" description="Low complexity" evidence="1">
    <location>
        <begin position="60"/>
        <end position="74"/>
    </location>
</feature>
<evidence type="ECO:0000313" key="2">
    <source>
        <dbReference type="EMBL" id="ONM35915.1"/>
    </source>
</evidence>
<proteinExistence type="predicted"/>
<dbReference type="AlphaFoldDB" id="A0A1D6N5L7"/>